<dbReference type="SUPFAM" id="SSF47413">
    <property type="entry name" value="lambda repressor-like DNA-binding domains"/>
    <property type="match status" value="1"/>
</dbReference>
<sequence>MAARVTIAQVAEEAGVSAMTVSNVMNGKPGASEETRRRVLEVATKLGYRPNISARNLKAGRSGLVGLIALDLTSQYGLEILRGVAHELADAEQELLVNASYHDAVREQDRIQFLTRGLVDGVLLIAPVLEDQTVKLLHRQNLPCVIIDPRRLAVPLPRLTVDNYNGMRQGTQHLIDLGHTRIAYLRGEEDLESTSLRYRGFEDAMRLAGLEVDPRLVASCDFSYASGFRTATRLITEHRPTAIVAGADLMALGAIDAARACGLEVPTALSVVGFDDLPQAAQSFPGLTTVRQPLHDMGQKAARALLALIDGQKLLMEHMELDTELVVRNSTAPPLRP</sequence>
<dbReference type="Proteomes" id="UP001341259">
    <property type="component" value="Chromosome"/>
</dbReference>
<dbReference type="Gene3D" id="3.40.50.2300">
    <property type="match status" value="2"/>
</dbReference>
<evidence type="ECO:0000313" key="5">
    <source>
        <dbReference type="EMBL" id="WUG97981.1"/>
    </source>
</evidence>
<evidence type="ECO:0000256" key="2">
    <source>
        <dbReference type="ARBA" id="ARBA00023125"/>
    </source>
</evidence>
<gene>
    <name evidence="5" type="ORF">OHB29_36100</name>
</gene>
<dbReference type="InterPro" id="IPR000843">
    <property type="entry name" value="HTH_LacI"/>
</dbReference>
<dbReference type="Gene3D" id="1.10.260.40">
    <property type="entry name" value="lambda repressor-like DNA-binding domains"/>
    <property type="match status" value="1"/>
</dbReference>
<dbReference type="SUPFAM" id="SSF53822">
    <property type="entry name" value="Periplasmic binding protein-like I"/>
    <property type="match status" value="1"/>
</dbReference>
<dbReference type="InterPro" id="IPR046335">
    <property type="entry name" value="LacI/GalR-like_sensor"/>
</dbReference>
<evidence type="ECO:0000259" key="4">
    <source>
        <dbReference type="PROSITE" id="PS50932"/>
    </source>
</evidence>
<dbReference type="RefSeq" id="WP_328345381.1">
    <property type="nucleotide sequence ID" value="NZ_CP107906.1"/>
</dbReference>
<keyword evidence="1" id="KW-0805">Transcription regulation</keyword>
<dbReference type="PANTHER" id="PTHR30146:SF153">
    <property type="entry name" value="LACTOSE OPERON REPRESSOR"/>
    <property type="match status" value="1"/>
</dbReference>
<keyword evidence="2" id="KW-0238">DNA-binding</keyword>
<dbReference type="CDD" id="cd01392">
    <property type="entry name" value="HTH_LacI"/>
    <property type="match status" value="1"/>
</dbReference>
<dbReference type="Pfam" id="PF13377">
    <property type="entry name" value="Peripla_BP_3"/>
    <property type="match status" value="1"/>
</dbReference>
<evidence type="ECO:0000313" key="6">
    <source>
        <dbReference type="Proteomes" id="UP001341259"/>
    </source>
</evidence>
<reference evidence="5 6" key="1">
    <citation type="submission" date="2022-10" db="EMBL/GenBank/DDBJ databases">
        <title>The complete genomes of actinobacterial strains from the NBC collection.</title>
        <authorList>
            <person name="Joergensen T.S."/>
            <person name="Alvarez Arevalo M."/>
            <person name="Sterndorff E.B."/>
            <person name="Faurdal D."/>
            <person name="Vuksanovic O."/>
            <person name="Mourched A.-S."/>
            <person name="Charusanti P."/>
            <person name="Shaw S."/>
            <person name="Blin K."/>
            <person name="Weber T."/>
        </authorList>
    </citation>
    <scope>NUCLEOTIDE SEQUENCE [LARGE SCALE GENOMIC DNA]</scope>
    <source>
        <strain evidence="5 6">NBC_00456</strain>
    </source>
</reference>
<evidence type="ECO:0000256" key="3">
    <source>
        <dbReference type="ARBA" id="ARBA00023163"/>
    </source>
</evidence>
<proteinExistence type="predicted"/>
<dbReference type="PANTHER" id="PTHR30146">
    <property type="entry name" value="LACI-RELATED TRANSCRIPTIONAL REPRESSOR"/>
    <property type="match status" value="1"/>
</dbReference>
<dbReference type="CDD" id="cd06267">
    <property type="entry name" value="PBP1_LacI_sugar_binding-like"/>
    <property type="match status" value="1"/>
</dbReference>
<protein>
    <submittedName>
        <fullName evidence="5">LacI family transcriptional regulator</fullName>
    </submittedName>
</protein>
<keyword evidence="3" id="KW-0804">Transcription</keyword>
<name>A0ABZ1P2D0_STRVL</name>
<dbReference type="Pfam" id="PF00356">
    <property type="entry name" value="LacI"/>
    <property type="match status" value="1"/>
</dbReference>
<evidence type="ECO:0000256" key="1">
    <source>
        <dbReference type="ARBA" id="ARBA00023015"/>
    </source>
</evidence>
<feature type="domain" description="HTH lacI-type" evidence="4">
    <location>
        <begin position="5"/>
        <end position="59"/>
    </location>
</feature>
<dbReference type="SMART" id="SM00354">
    <property type="entry name" value="HTH_LACI"/>
    <property type="match status" value="1"/>
</dbReference>
<dbReference type="InterPro" id="IPR010982">
    <property type="entry name" value="Lambda_DNA-bd_dom_sf"/>
</dbReference>
<dbReference type="PROSITE" id="PS50932">
    <property type="entry name" value="HTH_LACI_2"/>
    <property type="match status" value="1"/>
</dbReference>
<organism evidence="5 6">
    <name type="scientific">Streptomyces violaceus</name>
    <name type="common">Streptomyces venezuelae</name>
    <dbReference type="NCBI Taxonomy" id="1936"/>
    <lineage>
        <taxon>Bacteria</taxon>
        <taxon>Bacillati</taxon>
        <taxon>Actinomycetota</taxon>
        <taxon>Actinomycetes</taxon>
        <taxon>Kitasatosporales</taxon>
        <taxon>Streptomycetaceae</taxon>
        <taxon>Streptomyces</taxon>
    </lineage>
</organism>
<accession>A0ABZ1P2D0</accession>
<keyword evidence="6" id="KW-1185">Reference proteome</keyword>
<dbReference type="EMBL" id="CP107906">
    <property type="protein sequence ID" value="WUG97981.1"/>
    <property type="molecule type" value="Genomic_DNA"/>
</dbReference>
<dbReference type="InterPro" id="IPR028082">
    <property type="entry name" value="Peripla_BP_I"/>
</dbReference>